<reference evidence="2" key="1">
    <citation type="journal article" date="2023" name="Front. Plant Sci.">
        <title>Chromosomal-level genome assembly of Melastoma candidum provides insights into trichome evolution.</title>
        <authorList>
            <person name="Zhong Y."/>
            <person name="Wu W."/>
            <person name="Sun C."/>
            <person name="Zou P."/>
            <person name="Liu Y."/>
            <person name="Dai S."/>
            <person name="Zhou R."/>
        </authorList>
    </citation>
    <scope>NUCLEOTIDE SEQUENCE [LARGE SCALE GENOMIC DNA]</scope>
</reference>
<evidence type="ECO:0000313" key="2">
    <source>
        <dbReference type="Proteomes" id="UP001057402"/>
    </source>
</evidence>
<keyword evidence="2" id="KW-1185">Reference proteome</keyword>
<dbReference type="EMBL" id="CM042883">
    <property type="protein sequence ID" value="KAI4375651.1"/>
    <property type="molecule type" value="Genomic_DNA"/>
</dbReference>
<comment type="caution">
    <text evidence="1">The sequence shown here is derived from an EMBL/GenBank/DDBJ whole genome shotgun (WGS) entry which is preliminary data.</text>
</comment>
<evidence type="ECO:0000313" key="1">
    <source>
        <dbReference type="EMBL" id="KAI4375651.1"/>
    </source>
</evidence>
<gene>
    <name evidence="1" type="ORF">MLD38_013499</name>
</gene>
<accession>A0ACB9RCW2</accession>
<name>A0ACB9RCW2_9MYRT</name>
<organism evidence="1 2">
    <name type="scientific">Melastoma candidum</name>
    <dbReference type="NCBI Taxonomy" id="119954"/>
    <lineage>
        <taxon>Eukaryota</taxon>
        <taxon>Viridiplantae</taxon>
        <taxon>Streptophyta</taxon>
        <taxon>Embryophyta</taxon>
        <taxon>Tracheophyta</taxon>
        <taxon>Spermatophyta</taxon>
        <taxon>Magnoliopsida</taxon>
        <taxon>eudicotyledons</taxon>
        <taxon>Gunneridae</taxon>
        <taxon>Pentapetalae</taxon>
        <taxon>rosids</taxon>
        <taxon>malvids</taxon>
        <taxon>Myrtales</taxon>
        <taxon>Melastomataceae</taxon>
        <taxon>Melastomatoideae</taxon>
        <taxon>Melastomateae</taxon>
        <taxon>Melastoma</taxon>
    </lineage>
</organism>
<protein>
    <submittedName>
        <fullName evidence="1">Uncharacterized protein</fullName>
    </submittedName>
</protein>
<proteinExistence type="predicted"/>
<sequence length="846" mass="96467">MHRDQKMQLRLVPKRTVPPASAAPLSLPSYHKTHHPFCPTSFPPCRPRRLKAATALPATPRPRHIIDPSSPELPPSSPGRGHRELEDEPLVSYRELDEVDESWKRARLAWLCKELPGHRAGPASKLLNGQRKWLRQEDAVYVLLHCLRVRENETAYRIYKWMVQRPWYRLDFALSTKLADYLGKDRKPEKCRDVFNDIINQGRVPSVSTFHILIVSYLSASGEGFLDEAFSIYNQMIHLGGYQPNLALHNSLFRAIVGKPGVLAKQYLKQAEFIYHHLRTCNLEVQMDIYGGLIWLHSYQDEVDIQRIEFLRMETREAGFEENKEVLVSVLRACTKDGDAEQAEKAWLKLHHIGSLLPSQAYVYKMEVHAKNGDFSKSLETFREMKERLGSANVVAYHKIIEILCKARSLEVAESLMEEFIASDLKHLAPPLTDMLSMYLGLGLHDKVELKFLEFCQRCQPNRVVYGIYLDSLLCNGNIGKAEKIFNEMHENTSIGISERSCNSILRAYLDSGCNEKAGKVYRIMQQMKFDVGSDLMERLGKVLRIRGKHFKRTTVGELSKEHREILIGMLLGGLQIEADEKTRNHFVRFRFDDSSKMHAVLKRRTYEQFHELLDPSCRLSDANDEIPSSFFTISHSSLHFFADQFLPRGQPAIPKLIHRWLSPCVLAYWYMYGGRKTLSGDILLKLIGGSLEGVERIVKALKAKSLECRVKRRGQFYWIGLLGSNATSAWELMQPYLLDTSATLGVMISMEFLADMFPCNELHTLVTYITMGGTTTAHVSVAYGGSLDAALRYGDYPLGCSLFTLGLLVMDWHGDLTMVMCIALPFSDRTLSNVLDLDLDDDDVD</sequence>
<dbReference type="Proteomes" id="UP001057402">
    <property type="component" value="Chromosome 4"/>
</dbReference>